<keyword evidence="7" id="KW-0472">Membrane</keyword>
<dbReference type="PANTHER" id="PTHR37823:SF1">
    <property type="entry name" value="CYTOCHROME C-553-LIKE"/>
    <property type="match status" value="1"/>
</dbReference>
<keyword evidence="7" id="KW-0812">Transmembrane</keyword>
<protein>
    <submittedName>
        <fullName evidence="9">C-type cytochrome</fullName>
    </submittedName>
</protein>
<sequence>MLENHQHQRPAREFDDGLIEMRSTPVPRYFTFLFYGLIIWAALFMAYYLLSGWSSEGEFQRKMDQHIEQVAAQQPPPGAPATAAAQDLEGARRLYSQHCAACHGASGQGGIGPALDVAQYKYGRDQATVMQSIAQGRPAGMPAYANQFSTAQIESLSQYLIGL</sequence>
<evidence type="ECO:0000256" key="7">
    <source>
        <dbReference type="SAM" id="Phobius"/>
    </source>
</evidence>
<dbReference type="InterPro" id="IPR038414">
    <property type="entry name" value="CcoP_N_sf"/>
</dbReference>
<evidence type="ECO:0000256" key="4">
    <source>
        <dbReference type="ARBA" id="ARBA00022982"/>
    </source>
</evidence>
<dbReference type="RefSeq" id="WP_260749101.1">
    <property type="nucleotide sequence ID" value="NZ_CP092109.1"/>
</dbReference>
<keyword evidence="2 6" id="KW-0349">Heme</keyword>
<dbReference type="EMBL" id="CP092109">
    <property type="protein sequence ID" value="UWZ80738.1"/>
    <property type="molecule type" value="Genomic_DNA"/>
</dbReference>
<keyword evidence="4" id="KW-0249">Electron transport</keyword>
<evidence type="ECO:0000313" key="9">
    <source>
        <dbReference type="EMBL" id="UWZ80738.1"/>
    </source>
</evidence>
<evidence type="ECO:0000256" key="3">
    <source>
        <dbReference type="ARBA" id="ARBA00022723"/>
    </source>
</evidence>
<keyword evidence="10" id="KW-1185">Reference proteome</keyword>
<gene>
    <name evidence="9" type="ORF">L9S41_04885</name>
</gene>
<dbReference type="SUPFAM" id="SSF46626">
    <property type="entry name" value="Cytochrome c"/>
    <property type="match status" value="1"/>
</dbReference>
<proteinExistence type="predicted"/>
<feature type="domain" description="Cytochrome c" evidence="8">
    <location>
        <begin position="86"/>
        <end position="163"/>
    </location>
</feature>
<dbReference type="Pfam" id="PF14715">
    <property type="entry name" value="FixP_N"/>
    <property type="match status" value="1"/>
</dbReference>
<name>A0ABY5ZQ52_9BACT</name>
<reference evidence="9" key="1">
    <citation type="journal article" date="2022" name="Environ. Microbiol.">
        <title>Geoalkalibacter halelectricus SAP #1 sp. nov. possessing extracellular electron transfer and mineral#reducing capabilities from a haloalkaline environment.</title>
        <authorList>
            <person name="Yadav S."/>
            <person name="Singh R."/>
            <person name="Sundharam S.S."/>
            <person name="Chaudhary S."/>
            <person name="Krishnamurthi S."/>
            <person name="Patil S.A."/>
        </authorList>
    </citation>
    <scope>NUCLEOTIDE SEQUENCE</scope>
    <source>
        <strain evidence="9">SAP-1</strain>
    </source>
</reference>
<evidence type="ECO:0000256" key="5">
    <source>
        <dbReference type="ARBA" id="ARBA00023004"/>
    </source>
</evidence>
<evidence type="ECO:0000256" key="2">
    <source>
        <dbReference type="ARBA" id="ARBA00022617"/>
    </source>
</evidence>
<evidence type="ECO:0000259" key="8">
    <source>
        <dbReference type="PROSITE" id="PS51007"/>
    </source>
</evidence>
<organism evidence="9 10">
    <name type="scientific">Geoalkalibacter halelectricus</name>
    <dbReference type="NCBI Taxonomy" id="2847045"/>
    <lineage>
        <taxon>Bacteria</taxon>
        <taxon>Pseudomonadati</taxon>
        <taxon>Thermodesulfobacteriota</taxon>
        <taxon>Desulfuromonadia</taxon>
        <taxon>Desulfuromonadales</taxon>
        <taxon>Geoalkalibacteraceae</taxon>
        <taxon>Geoalkalibacter</taxon>
    </lineage>
</organism>
<dbReference type="PROSITE" id="PS51007">
    <property type="entry name" value="CYTC"/>
    <property type="match status" value="1"/>
</dbReference>
<keyword evidence="7" id="KW-1133">Transmembrane helix</keyword>
<dbReference type="InterPro" id="IPR009056">
    <property type="entry name" value="Cyt_c-like_dom"/>
</dbReference>
<feature type="transmembrane region" description="Helical" evidence="7">
    <location>
        <begin position="29"/>
        <end position="50"/>
    </location>
</feature>
<evidence type="ECO:0000256" key="6">
    <source>
        <dbReference type="PROSITE-ProRule" id="PRU00433"/>
    </source>
</evidence>
<dbReference type="Gene3D" id="6.10.280.130">
    <property type="match status" value="1"/>
</dbReference>
<dbReference type="InterPro" id="IPR032858">
    <property type="entry name" value="CcoP_N"/>
</dbReference>
<dbReference type="PANTHER" id="PTHR37823">
    <property type="entry name" value="CYTOCHROME C-553-LIKE"/>
    <property type="match status" value="1"/>
</dbReference>
<dbReference type="Proteomes" id="UP001060414">
    <property type="component" value="Chromosome"/>
</dbReference>
<accession>A0ABY5ZQ52</accession>
<keyword evidence="1" id="KW-0813">Transport</keyword>
<dbReference type="Pfam" id="PF13442">
    <property type="entry name" value="Cytochrome_CBB3"/>
    <property type="match status" value="1"/>
</dbReference>
<dbReference type="InterPro" id="IPR051811">
    <property type="entry name" value="Cytochrome_c550/c551-like"/>
</dbReference>
<keyword evidence="3 6" id="KW-0479">Metal-binding</keyword>
<dbReference type="InterPro" id="IPR036909">
    <property type="entry name" value="Cyt_c-like_dom_sf"/>
</dbReference>
<evidence type="ECO:0000256" key="1">
    <source>
        <dbReference type="ARBA" id="ARBA00022448"/>
    </source>
</evidence>
<keyword evidence="5 6" id="KW-0408">Iron</keyword>
<dbReference type="Gene3D" id="1.10.760.10">
    <property type="entry name" value="Cytochrome c-like domain"/>
    <property type="match status" value="1"/>
</dbReference>
<evidence type="ECO:0000313" key="10">
    <source>
        <dbReference type="Proteomes" id="UP001060414"/>
    </source>
</evidence>